<evidence type="ECO:0000256" key="3">
    <source>
        <dbReference type="ARBA" id="ARBA00012438"/>
    </source>
</evidence>
<dbReference type="RefSeq" id="WP_282704901.1">
    <property type="nucleotide sequence ID" value="NZ_JAAGKO020000082.1"/>
</dbReference>
<dbReference type="Gene3D" id="1.10.287.130">
    <property type="match status" value="1"/>
</dbReference>
<reference evidence="14 15" key="1">
    <citation type="submission" date="2023-05" db="EMBL/GenBank/DDBJ databases">
        <title>Streptantibioticus silvisoli sp. nov., acidotolerant actinomycetes 1 from pine litter.</title>
        <authorList>
            <person name="Swiecimska M."/>
            <person name="Golinska P."/>
            <person name="Sangal V."/>
            <person name="Wachnowicz B."/>
            <person name="Goodfellow M."/>
        </authorList>
    </citation>
    <scope>NUCLEOTIDE SEQUENCE [LARGE SCALE GENOMIC DNA]</scope>
    <source>
        <strain evidence="14 15">SL54</strain>
    </source>
</reference>
<dbReference type="Gene3D" id="6.10.340.10">
    <property type="match status" value="1"/>
</dbReference>
<name>A0ABT6WAC7_9ACTN</name>
<feature type="transmembrane region" description="Helical" evidence="11">
    <location>
        <begin position="92"/>
        <end position="110"/>
    </location>
</feature>
<dbReference type="GO" id="GO:0016301">
    <property type="term" value="F:kinase activity"/>
    <property type="evidence" value="ECO:0007669"/>
    <property type="project" value="UniProtKB-KW"/>
</dbReference>
<evidence type="ECO:0000256" key="4">
    <source>
        <dbReference type="ARBA" id="ARBA00022553"/>
    </source>
</evidence>
<dbReference type="SMART" id="SM00387">
    <property type="entry name" value="HATPase_c"/>
    <property type="match status" value="1"/>
</dbReference>
<dbReference type="InterPro" id="IPR004358">
    <property type="entry name" value="Sig_transdc_His_kin-like_C"/>
</dbReference>
<gene>
    <name evidence="14" type="ORF">POF43_032065</name>
</gene>
<feature type="domain" description="Histidine kinase" evidence="12">
    <location>
        <begin position="172"/>
        <end position="399"/>
    </location>
</feature>
<dbReference type="PROSITE" id="PS50885">
    <property type="entry name" value="HAMP"/>
    <property type="match status" value="1"/>
</dbReference>
<dbReference type="PRINTS" id="PR00344">
    <property type="entry name" value="BCTRLSENSOR"/>
</dbReference>
<evidence type="ECO:0000256" key="1">
    <source>
        <dbReference type="ARBA" id="ARBA00000085"/>
    </source>
</evidence>
<dbReference type="Gene3D" id="3.30.565.10">
    <property type="entry name" value="Histidine kinase-like ATPase, C-terminal domain"/>
    <property type="match status" value="1"/>
</dbReference>
<evidence type="ECO:0000259" key="13">
    <source>
        <dbReference type="PROSITE" id="PS50885"/>
    </source>
</evidence>
<keyword evidence="10 11" id="KW-0472">Membrane</keyword>
<keyword evidence="4" id="KW-0597">Phosphoprotein</keyword>
<dbReference type="SMART" id="SM00304">
    <property type="entry name" value="HAMP"/>
    <property type="match status" value="1"/>
</dbReference>
<dbReference type="Pfam" id="PF02518">
    <property type="entry name" value="HATPase_c"/>
    <property type="match status" value="1"/>
</dbReference>
<evidence type="ECO:0000256" key="2">
    <source>
        <dbReference type="ARBA" id="ARBA00004236"/>
    </source>
</evidence>
<evidence type="ECO:0000256" key="11">
    <source>
        <dbReference type="SAM" id="Phobius"/>
    </source>
</evidence>
<dbReference type="Proteomes" id="UP001156398">
    <property type="component" value="Unassembled WGS sequence"/>
</dbReference>
<feature type="transmembrane region" description="Helical" evidence="11">
    <location>
        <begin position="25"/>
        <end position="49"/>
    </location>
</feature>
<proteinExistence type="predicted"/>
<accession>A0ABT6WAC7</accession>
<keyword evidence="8 11" id="KW-1133">Transmembrane helix</keyword>
<organism evidence="14 15">
    <name type="scientific">Streptantibioticus silvisoli</name>
    <dbReference type="NCBI Taxonomy" id="2705255"/>
    <lineage>
        <taxon>Bacteria</taxon>
        <taxon>Bacillati</taxon>
        <taxon>Actinomycetota</taxon>
        <taxon>Actinomycetes</taxon>
        <taxon>Kitasatosporales</taxon>
        <taxon>Streptomycetaceae</taxon>
        <taxon>Streptantibioticus</taxon>
    </lineage>
</organism>
<evidence type="ECO:0000256" key="5">
    <source>
        <dbReference type="ARBA" id="ARBA00022679"/>
    </source>
</evidence>
<dbReference type="SMART" id="SM00388">
    <property type="entry name" value="HisKA"/>
    <property type="match status" value="1"/>
</dbReference>
<dbReference type="Pfam" id="PF00512">
    <property type="entry name" value="HisKA"/>
    <property type="match status" value="1"/>
</dbReference>
<dbReference type="PANTHER" id="PTHR45436:SF5">
    <property type="entry name" value="SENSOR HISTIDINE KINASE TRCS"/>
    <property type="match status" value="1"/>
</dbReference>
<protein>
    <recommendedName>
        <fullName evidence="3">histidine kinase</fullName>
        <ecNumber evidence="3">2.7.13.3</ecNumber>
    </recommendedName>
</protein>
<dbReference type="InterPro" id="IPR036890">
    <property type="entry name" value="HATPase_C_sf"/>
</dbReference>
<dbReference type="SUPFAM" id="SSF55874">
    <property type="entry name" value="ATPase domain of HSP90 chaperone/DNA topoisomerase II/histidine kinase"/>
    <property type="match status" value="1"/>
</dbReference>
<keyword evidence="5" id="KW-0808">Transferase</keyword>
<evidence type="ECO:0000256" key="7">
    <source>
        <dbReference type="ARBA" id="ARBA00022777"/>
    </source>
</evidence>
<dbReference type="InterPro" id="IPR005467">
    <property type="entry name" value="His_kinase_dom"/>
</dbReference>
<dbReference type="SUPFAM" id="SSF47384">
    <property type="entry name" value="Homodimeric domain of signal transducing histidine kinase"/>
    <property type="match status" value="1"/>
</dbReference>
<dbReference type="InterPro" id="IPR003660">
    <property type="entry name" value="HAMP_dom"/>
</dbReference>
<dbReference type="PROSITE" id="PS50109">
    <property type="entry name" value="HIS_KIN"/>
    <property type="match status" value="1"/>
</dbReference>
<keyword evidence="9" id="KW-0902">Two-component regulatory system</keyword>
<feature type="domain" description="HAMP" evidence="13">
    <location>
        <begin position="111"/>
        <end position="164"/>
    </location>
</feature>
<evidence type="ECO:0000259" key="12">
    <source>
        <dbReference type="PROSITE" id="PS50109"/>
    </source>
</evidence>
<comment type="caution">
    <text evidence="14">The sequence shown here is derived from an EMBL/GenBank/DDBJ whole genome shotgun (WGS) entry which is preliminary data.</text>
</comment>
<dbReference type="InterPro" id="IPR003661">
    <property type="entry name" value="HisK_dim/P_dom"/>
</dbReference>
<dbReference type="EC" id="2.7.13.3" evidence="3"/>
<evidence type="ECO:0000256" key="6">
    <source>
        <dbReference type="ARBA" id="ARBA00022692"/>
    </source>
</evidence>
<keyword evidence="6 11" id="KW-0812">Transmembrane</keyword>
<keyword evidence="7 14" id="KW-0418">Kinase</keyword>
<comment type="subcellular location">
    <subcellularLocation>
        <location evidence="2">Cell membrane</location>
    </subcellularLocation>
</comment>
<evidence type="ECO:0000256" key="8">
    <source>
        <dbReference type="ARBA" id="ARBA00022989"/>
    </source>
</evidence>
<comment type="catalytic activity">
    <reaction evidence="1">
        <text>ATP + protein L-histidine = ADP + protein N-phospho-L-histidine.</text>
        <dbReference type="EC" id="2.7.13.3"/>
    </reaction>
</comment>
<dbReference type="EMBL" id="JAAGKO020000082">
    <property type="protein sequence ID" value="MDI5967307.1"/>
    <property type="molecule type" value="Genomic_DNA"/>
</dbReference>
<evidence type="ECO:0000313" key="15">
    <source>
        <dbReference type="Proteomes" id="UP001156398"/>
    </source>
</evidence>
<dbReference type="InterPro" id="IPR036097">
    <property type="entry name" value="HisK_dim/P_sf"/>
</dbReference>
<sequence>MSAARRRRPLPGWVRIPPLTIRARLTLTYTALFTVGGAALLVGLTTAFYRAVYRPLPADAIPSRLDPDHDHFIGLRDQIRDAAVSHLLRDSLLLLLVVVAVSALLGWWVAGRLLRPLAAITAAARRATGTTLHERLNLPGPQDELKQLGDTFDEMLERLDATFAAQRRFVANASHELRTPLTVTRTAVEVTTAKPRPTTAQWRTMAQDVTDSTQRAQRLIDALLVLACSEQRVTDVEDDDLADVTAEALDHIAARSAARGLHLETDLAPAPLRGNLALLDIAVTNLLENAVKYNHDGGLLRVTTGTVPMADDCDAHREWAQVSVSNAGPVLDPDHVEELFEPFERGVHTRRSTSATVPDGVGLGLSIVRAVALAHDGHAQVAARPEGGLTVTLRVPRAPDQHATGAAG</sequence>
<dbReference type="InterPro" id="IPR050428">
    <property type="entry name" value="TCS_sensor_his_kinase"/>
</dbReference>
<evidence type="ECO:0000313" key="14">
    <source>
        <dbReference type="EMBL" id="MDI5967307.1"/>
    </source>
</evidence>
<evidence type="ECO:0000256" key="9">
    <source>
        <dbReference type="ARBA" id="ARBA00023012"/>
    </source>
</evidence>
<evidence type="ECO:0000256" key="10">
    <source>
        <dbReference type="ARBA" id="ARBA00023136"/>
    </source>
</evidence>
<dbReference type="PANTHER" id="PTHR45436">
    <property type="entry name" value="SENSOR HISTIDINE KINASE YKOH"/>
    <property type="match status" value="1"/>
</dbReference>
<dbReference type="CDD" id="cd00082">
    <property type="entry name" value="HisKA"/>
    <property type="match status" value="1"/>
</dbReference>
<keyword evidence="15" id="KW-1185">Reference proteome</keyword>
<dbReference type="SUPFAM" id="SSF158472">
    <property type="entry name" value="HAMP domain-like"/>
    <property type="match status" value="1"/>
</dbReference>
<dbReference type="Pfam" id="PF00672">
    <property type="entry name" value="HAMP"/>
    <property type="match status" value="1"/>
</dbReference>
<dbReference type="InterPro" id="IPR003594">
    <property type="entry name" value="HATPase_dom"/>
</dbReference>